<comment type="caution">
    <text evidence="1">The sequence shown here is derived from an EMBL/GenBank/DDBJ whole genome shotgun (WGS) entry which is preliminary data.</text>
</comment>
<evidence type="ECO:0008006" key="2">
    <source>
        <dbReference type="Google" id="ProtNLM"/>
    </source>
</evidence>
<name>A0A7J2TZV0_9CREN</name>
<protein>
    <recommendedName>
        <fullName evidence="2">DUF3194 domain-containing protein</fullName>
    </recommendedName>
</protein>
<organism evidence="1">
    <name type="scientific">Ignisphaera aggregans</name>
    <dbReference type="NCBI Taxonomy" id="334771"/>
    <lineage>
        <taxon>Archaea</taxon>
        <taxon>Thermoproteota</taxon>
        <taxon>Thermoprotei</taxon>
        <taxon>Desulfurococcales</taxon>
        <taxon>Desulfurococcaceae</taxon>
        <taxon>Ignisphaera</taxon>
    </lineage>
</organism>
<dbReference type="AlphaFoldDB" id="A0A7J2TZV0"/>
<accession>A0A7J2TZV0</accession>
<evidence type="ECO:0000313" key="1">
    <source>
        <dbReference type="EMBL" id="HEM66041.1"/>
    </source>
</evidence>
<sequence>MKSSRVLNLDLNKMRLEDLAQLTHIIEDEMTKHLNEVLGLRLTDFNITIGAEVKEEELIISVDVEVKAYFTDNLNLEAILDSALRRAFNAAEQFLARYRTGNKHVTVNSESCNCNSR</sequence>
<proteinExistence type="predicted"/>
<reference evidence="1" key="1">
    <citation type="journal article" date="2020" name="mSystems">
        <title>Genome- and Community-Level Interaction Insights into Carbon Utilization and Element Cycling Functions of Hydrothermarchaeota in Hydrothermal Sediment.</title>
        <authorList>
            <person name="Zhou Z."/>
            <person name="Liu Y."/>
            <person name="Xu W."/>
            <person name="Pan J."/>
            <person name="Luo Z.H."/>
            <person name="Li M."/>
        </authorList>
    </citation>
    <scope>NUCLEOTIDE SEQUENCE [LARGE SCALE GENOMIC DNA]</scope>
    <source>
        <strain evidence="1">SpSt-125</strain>
    </source>
</reference>
<dbReference type="Gene3D" id="3.30.300.100">
    <property type="entry name" value="MTH677-like"/>
    <property type="match status" value="1"/>
</dbReference>
<dbReference type="EMBL" id="DSEU01000001">
    <property type="protein sequence ID" value="HEM66041.1"/>
    <property type="molecule type" value="Genomic_DNA"/>
</dbReference>
<dbReference type="InterPro" id="IPR035954">
    <property type="entry name" value="MTH677-like_sf"/>
</dbReference>
<gene>
    <name evidence="1" type="ORF">ENO26_00420</name>
</gene>